<reference evidence="1" key="1">
    <citation type="submission" date="2021-07" db="EMBL/GenBank/DDBJ databases">
        <title>Occurrence of streptococci in the human mouth that bind to a non-human glycan.</title>
        <authorList>
            <person name="Cross B."/>
            <person name="Thamadilok S."/>
            <person name="Bensing B."/>
            <person name="Sasmal A."/>
            <person name="Khedri Z."/>
            <person name="Deng L."/>
            <person name="Yu H."/>
            <person name="Mehta A."/>
            <person name="Aluvathingal J."/>
            <person name="Nadendla S."/>
            <person name="Vickerman M."/>
            <person name="Chen X."/>
            <person name="Dewhirst F."/>
            <person name="Gill A."/>
            <person name="Lettrichova I."/>
            <person name="Diaz S."/>
            <person name="Gill S."/>
            <person name="Tettelin H."/>
            <person name="Iverson T."/>
            <person name="Sullam P."/>
            <person name="Varki A."/>
            <person name="Ruhl S."/>
        </authorList>
    </citation>
    <scope>NUCLEOTIDE SEQUENCE</scope>
    <source>
        <strain evidence="1">SK9</strain>
    </source>
</reference>
<dbReference type="AlphaFoldDB" id="A0AB35FTV6"/>
<organism evidence="1 2">
    <name type="scientific">Streptococcus gordonii</name>
    <dbReference type="NCBI Taxonomy" id="1302"/>
    <lineage>
        <taxon>Bacteria</taxon>
        <taxon>Bacillati</taxon>
        <taxon>Bacillota</taxon>
        <taxon>Bacilli</taxon>
        <taxon>Lactobacillales</taxon>
        <taxon>Streptococcaceae</taxon>
        <taxon>Streptococcus</taxon>
    </lineage>
</organism>
<protein>
    <recommendedName>
        <fullName evidence="3">Phage protein</fullName>
    </recommendedName>
</protein>
<gene>
    <name evidence="1" type="ORF">K1I74_04705</name>
</gene>
<proteinExistence type="predicted"/>
<evidence type="ECO:0000313" key="1">
    <source>
        <dbReference type="EMBL" id="MBZ2127362.1"/>
    </source>
</evidence>
<sequence length="154" mass="17893">MSIQIEVKRSGFPVKLGEVELWFDTSIENLTRFFEIEDEVNNRFNEYQKEIVDKSNNGKFDGLKEGEISKETIDEALALERKTTEIKYDLVFGDGTFAKLYKVYPDYEALDEAFYQVDTLIGAELEKLAIERKNKAKSRANEYKTKAKAKKKKK</sequence>
<dbReference type="Proteomes" id="UP000826921">
    <property type="component" value="Unassembled WGS sequence"/>
</dbReference>
<dbReference type="RefSeq" id="WP_061596449.1">
    <property type="nucleotide sequence ID" value="NZ_JAHZQA010000003.1"/>
</dbReference>
<evidence type="ECO:0000313" key="2">
    <source>
        <dbReference type="Proteomes" id="UP000826921"/>
    </source>
</evidence>
<evidence type="ECO:0008006" key="3">
    <source>
        <dbReference type="Google" id="ProtNLM"/>
    </source>
</evidence>
<accession>A0AB35FTV6</accession>
<comment type="caution">
    <text evidence="1">The sequence shown here is derived from an EMBL/GenBank/DDBJ whole genome shotgun (WGS) entry which is preliminary data.</text>
</comment>
<dbReference type="EMBL" id="JAHZQA010000003">
    <property type="protein sequence ID" value="MBZ2127362.1"/>
    <property type="molecule type" value="Genomic_DNA"/>
</dbReference>
<name>A0AB35FTV6_STRGN</name>